<dbReference type="Gene3D" id="3.40.50.150">
    <property type="entry name" value="Vaccinia Virus protein VP39"/>
    <property type="match status" value="1"/>
</dbReference>
<evidence type="ECO:0000313" key="3">
    <source>
        <dbReference type="Proteomes" id="UP000199137"/>
    </source>
</evidence>
<gene>
    <name evidence="2" type="ORF">SAMN05421854_10489</name>
</gene>
<dbReference type="InterPro" id="IPR013217">
    <property type="entry name" value="Methyltransf_12"/>
</dbReference>
<dbReference type="GO" id="GO:0008168">
    <property type="term" value="F:methyltransferase activity"/>
    <property type="evidence" value="ECO:0007669"/>
    <property type="project" value="UniProtKB-KW"/>
</dbReference>
<dbReference type="AlphaFoldDB" id="A0A1I5MML8"/>
<accession>A0A1I5MML8</accession>
<dbReference type="InterPro" id="IPR029063">
    <property type="entry name" value="SAM-dependent_MTases_sf"/>
</dbReference>
<dbReference type="PANTHER" id="PTHR43464">
    <property type="entry name" value="METHYLTRANSFERASE"/>
    <property type="match status" value="1"/>
</dbReference>
<reference evidence="2 3" key="1">
    <citation type="submission" date="2016-10" db="EMBL/GenBank/DDBJ databases">
        <authorList>
            <person name="de Groot N.N."/>
        </authorList>
    </citation>
    <scope>NUCLEOTIDE SEQUENCE [LARGE SCALE GENOMIC DNA]</scope>
    <source>
        <strain evidence="2 3">DSM 44637</strain>
    </source>
</reference>
<dbReference type="Pfam" id="PF08242">
    <property type="entry name" value="Methyltransf_12"/>
    <property type="match status" value="1"/>
</dbReference>
<name>A0A1I5MML8_9PSEU</name>
<dbReference type="PANTHER" id="PTHR43464:SF82">
    <property type="entry name" value="METHYLTRANSFERASE DOMAIN-CONTAINING PROTEIN"/>
    <property type="match status" value="1"/>
</dbReference>
<organism evidence="2 3">
    <name type="scientific">Amycolatopsis rubida</name>
    <dbReference type="NCBI Taxonomy" id="112413"/>
    <lineage>
        <taxon>Bacteria</taxon>
        <taxon>Bacillati</taxon>
        <taxon>Actinomycetota</taxon>
        <taxon>Actinomycetes</taxon>
        <taxon>Pseudonocardiales</taxon>
        <taxon>Pseudonocardiaceae</taxon>
        <taxon>Amycolatopsis</taxon>
    </lineage>
</organism>
<evidence type="ECO:0000259" key="1">
    <source>
        <dbReference type="Pfam" id="PF08242"/>
    </source>
</evidence>
<keyword evidence="2" id="KW-0489">Methyltransferase</keyword>
<dbReference type="STRING" id="112413.SAMN05421854_10489"/>
<dbReference type="Proteomes" id="UP000199137">
    <property type="component" value="Unassembled WGS sequence"/>
</dbReference>
<dbReference type="RefSeq" id="WP_093573923.1">
    <property type="nucleotide sequence ID" value="NZ_FOWC01000004.1"/>
</dbReference>
<dbReference type="CDD" id="cd02440">
    <property type="entry name" value="AdoMet_MTases"/>
    <property type="match status" value="1"/>
</dbReference>
<sequence>MTDSFEINRANWDDRAPIHARSPYYEFDKFKADPSHLSQIVRFDQPRLGDVSGLRAVHLQCHIGTDTLSLHRLGAKVSGLDLSPASLAEARKLADATGADIDYHEANVYDAVEVFGENTFDLVYTGIGALCWLPKIAPWAEVVARLLRPGGRLFLREGHPMLWTLDDESERAWPKYDYFEHDEPLVFSEPATYVETSETLRATTSHSWNHSLGEIVTALLGQGLILTGLTEHDTTAWNALPHEMEEAGGGEWRLRDNPRRIAASYTLQAQRPA</sequence>
<dbReference type="GO" id="GO:0032259">
    <property type="term" value="P:methylation"/>
    <property type="evidence" value="ECO:0007669"/>
    <property type="project" value="UniProtKB-KW"/>
</dbReference>
<evidence type="ECO:0000313" key="2">
    <source>
        <dbReference type="EMBL" id="SFP10838.1"/>
    </source>
</evidence>
<dbReference type="EMBL" id="FOWC01000004">
    <property type="protein sequence ID" value="SFP10838.1"/>
    <property type="molecule type" value="Genomic_DNA"/>
</dbReference>
<feature type="domain" description="Methyltransferase type 12" evidence="1">
    <location>
        <begin position="58"/>
        <end position="153"/>
    </location>
</feature>
<protein>
    <submittedName>
        <fullName evidence="2">Methyltransferase domain-containing protein</fullName>
    </submittedName>
</protein>
<dbReference type="OrthoDB" id="8385759at2"/>
<proteinExistence type="predicted"/>
<keyword evidence="2" id="KW-0808">Transferase</keyword>
<dbReference type="SUPFAM" id="SSF53335">
    <property type="entry name" value="S-adenosyl-L-methionine-dependent methyltransferases"/>
    <property type="match status" value="1"/>
</dbReference>